<dbReference type="PANTHER" id="PTHR30408:SF12">
    <property type="entry name" value="TYPE I RESTRICTION ENZYME MJAVIII SPECIFICITY SUBUNIT"/>
    <property type="match status" value="1"/>
</dbReference>
<name>A0ABU9ZRN7_9HYPH</name>
<dbReference type="SUPFAM" id="SSF116734">
    <property type="entry name" value="DNA methylase specificity domain"/>
    <property type="match status" value="2"/>
</dbReference>
<dbReference type="CDD" id="cd17517">
    <property type="entry name" value="RMtype1_S_EcoKI_StySPI-TRD2-CR2_like"/>
    <property type="match status" value="1"/>
</dbReference>
<dbReference type="InterPro" id="IPR044946">
    <property type="entry name" value="Restrct_endonuc_typeI_TRD_sf"/>
</dbReference>
<gene>
    <name evidence="5" type="ORF">PUR29_11300</name>
</gene>
<evidence type="ECO:0000256" key="1">
    <source>
        <dbReference type="ARBA" id="ARBA00010923"/>
    </source>
</evidence>
<dbReference type="Gene3D" id="3.90.220.20">
    <property type="entry name" value="DNA methylase specificity domains"/>
    <property type="match status" value="2"/>
</dbReference>
<dbReference type="InterPro" id="IPR000055">
    <property type="entry name" value="Restrct_endonuc_typeI_TRD"/>
</dbReference>
<dbReference type="Pfam" id="PF01420">
    <property type="entry name" value="Methylase_S"/>
    <property type="match status" value="2"/>
</dbReference>
<dbReference type="GO" id="GO:0004519">
    <property type="term" value="F:endonuclease activity"/>
    <property type="evidence" value="ECO:0007669"/>
    <property type="project" value="UniProtKB-KW"/>
</dbReference>
<organism evidence="5 6">
    <name type="scientific">Methylobacterium ajmalii</name>
    <dbReference type="NCBI Taxonomy" id="2738439"/>
    <lineage>
        <taxon>Bacteria</taxon>
        <taxon>Pseudomonadati</taxon>
        <taxon>Pseudomonadota</taxon>
        <taxon>Alphaproteobacteria</taxon>
        <taxon>Hyphomicrobiales</taxon>
        <taxon>Methylobacteriaceae</taxon>
        <taxon>Methylobacterium</taxon>
    </lineage>
</organism>
<dbReference type="RefSeq" id="WP_346012932.1">
    <property type="nucleotide sequence ID" value="NZ_JAQYXP010000002.1"/>
</dbReference>
<dbReference type="Proteomes" id="UP001407347">
    <property type="component" value="Unassembled WGS sequence"/>
</dbReference>
<dbReference type="PANTHER" id="PTHR30408">
    <property type="entry name" value="TYPE-1 RESTRICTION ENZYME ECOKI SPECIFICITY PROTEIN"/>
    <property type="match status" value="1"/>
</dbReference>
<proteinExistence type="inferred from homology"/>
<evidence type="ECO:0000313" key="6">
    <source>
        <dbReference type="Proteomes" id="UP001407347"/>
    </source>
</evidence>
<keyword evidence="5" id="KW-0378">Hydrolase</keyword>
<dbReference type="EC" id="3.1.21.-" evidence="5"/>
<evidence type="ECO:0000256" key="3">
    <source>
        <dbReference type="ARBA" id="ARBA00023125"/>
    </source>
</evidence>
<sequence length="394" mass="43823">MIPTAALGDIVSIKGGGTPSKSKPEFWNGDIPWVSPKDMKSWEINGAEEKITEAAIVGSATNIVPSGSILIVNRSGILKHTLPVGIARLPVAINQDIKALICASDVHPEYVAHLVKAAEPVVLKWVRATTADNFPIENIRELQIPLPSLVEQKRIASILDDSVDVRRSRERSLELLDELKQSLFMQMFGDADHNHHSFPLVSIGSIIADGPSNGIYKPSSAYGRGVPILRINNFYDGEVTDLESLRRLEVDAHELDRFELKENDIVINRVNSREYVGKSAIVPCLKEKIVYESNMMRFSIIEEKASAHYVINALQTNSIKSQIRSKIKEAINQASINQSDVKCLEIPLPPLDEQRRLEKTLECLRSIRVVEKANVDRSEALAASLRQRAFDGRL</sequence>
<keyword evidence="2" id="KW-0680">Restriction system</keyword>
<dbReference type="GO" id="GO:0016787">
    <property type="term" value="F:hydrolase activity"/>
    <property type="evidence" value="ECO:0007669"/>
    <property type="project" value="UniProtKB-KW"/>
</dbReference>
<protein>
    <submittedName>
        <fullName evidence="5">Restriction endonuclease subunit S</fullName>
        <ecNumber evidence="5">3.1.21.-</ecNumber>
    </submittedName>
</protein>
<keyword evidence="5" id="KW-0255">Endonuclease</keyword>
<feature type="domain" description="Type I restriction modification DNA specificity" evidence="4">
    <location>
        <begin position="6"/>
        <end position="162"/>
    </location>
</feature>
<comment type="similarity">
    <text evidence="1">Belongs to the type-I restriction system S methylase family.</text>
</comment>
<keyword evidence="5" id="KW-0540">Nuclease</keyword>
<dbReference type="CDD" id="cd17249">
    <property type="entry name" value="RMtype1_S_EcoR124I-TRD2-CR2_like"/>
    <property type="match status" value="1"/>
</dbReference>
<dbReference type="EMBL" id="JAQYXP010000002">
    <property type="protein sequence ID" value="MEN3234187.1"/>
    <property type="molecule type" value="Genomic_DNA"/>
</dbReference>
<evidence type="ECO:0000313" key="5">
    <source>
        <dbReference type="EMBL" id="MEN3234187.1"/>
    </source>
</evidence>
<evidence type="ECO:0000256" key="2">
    <source>
        <dbReference type="ARBA" id="ARBA00022747"/>
    </source>
</evidence>
<comment type="caution">
    <text evidence="5">The sequence shown here is derived from an EMBL/GenBank/DDBJ whole genome shotgun (WGS) entry which is preliminary data.</text>
</comment>
<keyword evidence="3" id="KW-0238">DNA-binding</keyword>
<reference evidence="5 6" key="1">
    <citation type="journal article" date="2023" name="PLoS ONE">
        <title>Complete genome assembly of Hawai'i environmental nontuberculous mycobacteria reveals unexpected co-isolation with methylobacteria.</title>
        <authorList>
            <person name="Hendrix J."/>
            <person name="Epperson L.E."/>
            <person name="Tong E.I."/>
            <person name="Chan Y.L."/>
            <person name="Hasan N.A."/>
            <person name="Dawrs S.N."/>
            <person name="Norton G.J."/>
            <person name="Virdi R."/>
            <person name="Crooks J.L."/>
            <person name="Chan E.D."/>
            <person name="Honda J.R."/>
            <person name="Strong M."/>
        </authorList>
    </citation>
    <scope>NUCLEOTIDE SEQUENCE [LARGE SCALE GENOMIC DNA]</scope>
    <source>
        <strain evidence="5 6">NJH_HI04-1</strain>
    </source>
</reference>
<keyword evidence="6" id="KW-1185">Reference proteome</keyword>
<evidence type="ECO:0000259" key="4">
    <source>
        <dbReference type="Pfam" id="PF01420"/>
    </source>
</evidence>
<dbReference type="InterPro" id="IPR052021">
    <property type="entry name" value="Type-I_RS_S_subunit"/>
</dbReference>
<accession>A0ABU9ZRN7</accession>
<feature type="domain" description="Type I restriction modification DNA specificity" evidence="4">
    <location>
        <begin position="254"/>
        <end position="362"/>
    </location>
</feature>